<keyword evidence="3" id="KW-1003">Cell membrane</keyword>
<evidence type="ECO:0000256" key="2">
    <source>
        <dbReference type="ARBA" id="ARBA00022448"/>
    </source>
</evidence>
<keyword evidence="2 7" id="KW-0813">Transport</keyword>
<evidence type="ECO:0000256" key="4">
    <source>
        <dbReference type="ARBA" id="ARBA00022692"/>
    </source>
</evidence>
<accession>A0A9D1TCL0</accession>
<dbReference type="InterPro" id="IPR000515">
    <property type="entry name" value="MetI-like"/>
</dbReference>
<feature type="transmembrane region" description="Helical" evidence="7">
    <location>
        <begin position="177"/>
        <end position="202"/>
    </location>
</feature>
<evidence type="ECO:0000256" key="3">
    <source>
        <dbReference type="ARBA" id="ARBA00022475"/>
    </source>
</evidence>
<evidence type="ECO:0000256" key="1">
    <source>
        <dbReference type="ARBA" id="ARBA00004651"/>
    </source>
</evidence>
<evidence type="ECO:0000313" key="10">
    <source>
        <dbReference type="Proteomes" id="UP000886884"/>
    </source>
</evidence>
<dbReference type="PANTHER" id="PTHR43227:SF11">
    <property type="entry name" value="BLL4140 PROTEIN"/>
    <property type="match status" value="1"/>
</dbReference>
<dbReference type="Pfam" id="PF00528">
    <property type="entry name" value="BPD_transp_1"/>
    <property type="match status" value="1"/>
</dbReference>
<dbReference type="GO" id="GO:0055085">
    <property type="term" value="P:transmembrane transport"/>
    <property type="evidence" value="ECO:0007669"/>
    <property type="project" value="InterPro"/>
</dbReference>
<name>A0A9D1TCL0_9FIRM</name>
<evidence type="ECO:0000256" key="5">
    <source>
        <dbReference type="ARBA" id="ARBA00022989"/>
    </source>
</evidence>
<reference evidence="9" key="1">
    <citation type="submission" date="2020-10" db="EMBL/GenBank/DDBJ databases">
        <authorList>
            <person name="Gilroy R."/>
        </authorList>
    </citation>
    <scope>NUCLEOTIDE SEQUENCE</scope>
    <source>
        <strain evidence="9">CHK183-6373</strain>
    </source>
</reference>
<keyword evidence="6 7" id="KW-0472">Membrane</keyword>
<evidence type="ECO:0000256" key="7">
    <source>
        <dbReference type="RuleBase" id="RU363032"/>
    </source>
</evidence>
<dbReference type="CDD" id="cd06261">
    <property type="entry name" value="TM_PBP2"/>
    <property type="match status" value="1"/>
</dbReference>
<dbReference type="PANTHER" id="PTHR43227">
    <property type="entry name" value="BLL4140 PROTEIN"/>
    <property type="match status" value="1"/>
</dbReference>
<proteinExistence type="inferred from homology"/>
<gene>
    <name evidence="9" type="ORF">IAA64_07325</name>
</gene>
<comment type="caution">
    <text evidence="9">The sequence shown here is derived from an EMBL/GenBank/DDBJ whole genome shotgun (WGS) entry which is preliminary data.</text>
</comment>
<feature type="transmembrane region" description="Helical" evidence="7">
    <location>
        <begin position="284"/>
        <end position="306"/>
    </location>
</feature>
<dbReference type="Gene3D" id="1.10.3720.10">
    <property type="entry name" value="MetI-like"/>
    <property type="match status" value="1"/>
</dbReference>
<dbReference type="InterPro" id="IPR050809">
    <property type="entry name" value="UgpAE/MalFG_permease"/>
</dbReference>
<evidence type="ECO:0000259" key="8">
    <source>
        <dbReference type="PROSITE" id="PS50928"/>
    </source>
</evidence>
<comment type="similarity">
    <text evidence="7">Belongs to the binding-protein-dependent transport system permease family.</text>
</comment>
<organism evidence="9 10">
    <name type="scientific">Candidatus Ornithocaccomicrobium faecavium</name>
    <dbReference type="NCBI Taxonomy" id="2840890"/>
    <lineage>
        <taxon>Bacteria</taxon>
        <taxon>Bacillati</taxon>
        <taxon>Bacillota</taxon>
        <taxon>Clostridia</taxon>
        <taxon>Candidatus Ornithocaccomicrobium</taxon>
    </lineage>
</organism>
<dbReference type="EMBL" id="DVOT01000133">
    <property type="protein sequence ID" value="HIV27761.1"/>
    <property type="molecule type" value="Genomic_DNA"/>
</dbReference>
<feature type="transmembrane region" description="Helical" evidence="7">
    <location>
        <begin position="27"/>
        <end position="45"/>
    </location>
</feature>
<keyword evidence="5 7" id="KW-1133">Transmembrane helix</keyword>
<dbReference type="PROSITE" id="PS50928">
    <property type="entry name" value="ABC_TM1"/>
    <property type="match status" value="1"/>
</dbReference>
<feature type="transmembrane region" description="Helical" evidence="7">
    <location>
        <begin position="222"/>
        <end position="241"/>
    </location>
</feature>
<dbReference type="GO" id="GO:0005886">
    <property type="term" value="C:plasma membrane"/>
    <property type="evidence" value="ECO:0007669"/>
    <property type="project" value="UniProtKB-SubCell"/>
</dbReference>
<feature type="transmembrane region" description="Helical" evidence="7">
    <location>
        <begin position="127"/>
        <end position="147"/>
    </location>
</feature>
<dbReference type="Proteomes" id="UP000886884">
    <property type="component" value="Unassembled WGS sequence"/>
</dbReference>
<comment type="subcellular location">
    <subcellularLocation>
        <location evidence="1 7">Cell membrane</location>
        <topology evidence="1 7">Multi-pass membrane protein</topology>
    </subcellularLocation>
</comment>
<feature type="transmembrane region" description="Helical" evidence="7">
    <location>
        <begin position="93"/>
        <end position="115"/>
    </location>
</feature>
<evidence type="ECO:0000313" key="9">
    <source>
        <dbReference type="EMBL" id="HIV27761.1"/>
    </source>
</evidence>
<reference evidence="9" key="2">
    <citation type="journal article" date="2021" name="PeerJ">
        <title>Extensive microbial diversity within the chicken gut microbiome revealed by metagenomics and culture.</title>
        <authorList>
            <person name="Gilroy R."/>
            <person name="Ravi A."/>
            <person name="Getino M."/>
            <person name="Pursley I."/>
            <person name="Horton D.L."/>
            <person name="Alikhan N.F."/>
            <person name="Baker D."/>
            <person name="Gharbi K."/>
            <person name="Hall N."/>
            <person name="Watson M."/>
            <person name="Adriaenssens E.M."/>
            <person name="Foster-Nyarko E."/>
            <person name="Jarju S."/>
            <person name="Secka A."/>
            <person name="Antonio M."/>
            <person name="Oren A."/>
            <person name="Chaudhuri R.R."/>
            <person name="La Ragione R."/>
            <person name="Hildebrand F."/>
            <person name="Pallen M.J."/>
        </authorList>
    </citation>
    <scope>NUCLEOTIDE SEQUENCE</scope>
    <source>
        <strain evidence="9">CHK183-6373</strain>
    </source>
</reference>
<keyword evidence="4 7" id="KW-0812">Transmembrane</keyword>
<evidence type="ECO:0000256" key="6">
    <source>
        <dbReference type="ARBA" id="ARBA00023136"/>
    </source>
</evidence>
<feature type="domain" description="ABC transmembrane type-1" evidence="8">
    <location>
        <begin position="87"/>
        <end position="302"/>
    </location>
</feature>
<dbReference type="InterPro" id="IPR035906">
    <property type="entry name" value="MetI-like_sf"/>
</dbReference>
<sequence>MTEPYSLAAQKSGLGYRILRAIKRDKLLFLMFLPIFAYYIIFNYIPMTGAIISFKQFRPGGGIYNGDWVGLKWFIQFFESPFAYRTIRNTVLISFYSILFGFPMPILFAVCVMEIRHNKARRVLQTVSYLPHFISTVVLVGMINNFFTMNNGIVNMLISLLGGEEINFLVNPRWFRTLYVGSSVWQSFGFNSIIYIAAITGIDPTLYEAGKMDGISRFQEVVYITIPMISSTIIMLFIMQVGRIMSVGFEKVFLMYSPAVYETADVISTYVYRKGIESSNYGFSSAVGLFNSVVNFAFVFAANSICRKLTRNSLW</sequence>
<protein>
    <submittedName>
        <fullName evidence="9">Sugar ABC transporter permease</fullName>
    </submittedName>
</protein>
<dbReference type="SUPFAM" id="SSF161098">
    <property type="entry name" value="MetI-like"/>
    <property type="match status" value="1"/>
</dbReference>
<dbReference type="AlphaFoldDB" id="A0A9D1TCL0"/>